<comment type="caution">
    <text evidence="11">The sequence shown here is derived from an EMBL/GenBank/DDBJ whole genome shotgun (WGS) entry which is preliminary data.</text>
</comment>
<dbReference type="Gene3D" id="2.40.170.20">
    <property type="entry name" value="TonB-dependent receptor, beta-barrel domain"/>
    <property type="match status" value="1"/>
</dbReference>
<dbReference type="InterPro" id="IPR036942">
    <property type="entry name" value="Beta-barrel_TonB_sf"/>
</dbReference>
<dbReference type="InterPro" id="IPR037066">
    <property type="entry name" value="Plug_dom_sf"/>
</dbReference>
<dbReference type="Pfam" id="PF25183">
    <property type="entry name" value="OMP_b-brl_4"/>
    <property type="match status" value="1"/>
</dbReference>
<evidence type="ECO:0000256" key="6">
    <source>
        <dbReference type="ARBA" id="ARBA00023237"/>
    </source>
</evidence>
<evidence type="ECO:0000313" key="11">
    <source>
        <dbReference type="EMBL" id="GGO64586.1"/>
    </source>
</evidence>
<evidence type="ECO:0000256" key="1">
    <source>
        <dbReference type="ARBA" id="ARBA00004571"/>
    </source>
</evidence>
<dbReference type="SUPFAM" id="SSF49464">
    <property type="entry name" value="Carboxypeptidase regulatory domain-like"/>
    <property type="match status" value="1"/>
</dbReference>
<evidence type="ECO:0000259" key="10">
    <source>
        <dbReference type="Pfam" id="PF25183"/>
    </source>
</evidence>
<keyword evidence="9" id="KW-0732">Signal</keyword>
<feature type="compositionally biased region" description="Polar residues" evidence="8">
    <location>
        <begin position="168"/>
        <end position="179"/>
    </location>
</feature>
<dbReference type="EMBL" id="BMLS01000001">
    <property type="protein sequence ID" value="GGO64586.1"/>
    <property type="molecule type" value="Genomic_DNA"/>
</dbReference>
<keyword evidence="3 7" id="KW-1134">Transmembrane beta strand</keyword>
<dbReference type="InterPro" id="IPR057601">
    <property type="entry name" value="Oar-like_b-barrel"/>
</dbReference>
<feature type="chain" id="PRO_5037875127" evidence="9">
    <location>
        <begin position="27"/>
        <end position="987"/>
    </location>
</feature>
<evidence type="ECO:0000256" key="7">
    <source>
        <dbReference type="PROSITE-ProRule" id="PRU01360"/>
    </source>
</evidence>
<feature type="signal peptide" evidence="9">
    <location>
        <begin position="1"/>
        <end position="26"/>
    </location>
</feature>
<dbReference type="InterPro" id="IPR018247">
    <property type="entry name" value="EF_Hand_1_Ca_BS"/>
</dbReference>
<proteinExistence type="inferred from homology"/>
<dbReference type="InterPro" id="IPR008969">
    <property type="entry name" value="CarboxyPept-like_regulatory"/>
</dbReference>
<comment type="subcellular location">
    <subcellularLocation>
        <location evidence="1 7">Cell outer membrane</location>
        <topology evidence="1 7">Multi-pass membrane protein</topology>
    </subcellularLocation>
</comment>
<dbReference type="AlphaFoldDB" id="A0A918DHL6"/>
<reference evidence="11" key="2">
    <citation type="submission" date="2020-09" db="EMBL/GenBank/DDBJ databases">
        <authorList>
            <person name="Sun Q."/>
            <person name="Zhou Y."/>
        </authorList>
    </citation>
    <scope>NUCLEOTIDE SEQUENCE</scope>
    <source>
        <strain evidence="11">CGMCC 1.7086</strain>
    </source>
</reference>
<dbReference type="RefSeq" id="WP_188689639.1">
    <property type="nucleotide sequence ID" value="NZ_BMLS01000001.1"/>
</dbReference>
<evidence type="ECO:0000313" key="12">
    <source>
        <dbReference type="Proteomes" id="UP000606935"/>
    </source>
</evidence>
<sequence>MRAKFNRRLTALAVAAALSFSTSVLADTGGLRISIVDNNGKPVAGAVVKVRTPDSLTEKEAVSDAEGNVRLVGLDASTKYEVNITGQGYQPLVANNVRVVTGKSLSLNYQVSSENFEKIEVTGKQVAAMDTTSSVVATDITLDLTESLPTGRSYQSYLQLVPGVKPSAGNNPSSKSGVNYSDIPDPRNGSAGSSSDNVYYIDGVNVTDNSTGTFGANFNSEIIQEQQIITGGVPAKYAGGAGLVSRVVTKSGSNEFHGSINYYMQNDSLVSDYKNDGSREKSFSNFDAAVTLGGPIIKDKLWFFASYQIKNEDSDVADPETGNLMRSVESEEKLGFAKVTWQATDDDRLTFTYFNDPTDISGTDDANTPNNRDRVRTQGGDNYKIDYTHSWDDLILSAGFMSHEGELTDVAADQTTRNDVAYLGGDPTKADTLRGGLGANTTRFRNKENMYLNLEYYLYTDLGEHKIEFGYEREKNENYSNQLYTDTQYSSIATSNAGITLGEYLDGDWVGSVEFTDTDMDRIISGIKGSSDSAYFMGLLDTDNNGELSVDEVSAITFDSTDGNPDNQINSYRVMQSFQAASQFETKGQIFYLQDTWTLDNLTVSGGVRAERWSHFANDGSKIFTFDWEYAPRLSVVYDINGDGESKVWAFTGRYYDPVRTNMTSFAGNKAGTVLSEQIHIGEKWVTYRERGPADALFAPSTKTPYTDEFMIGYQQSILDDMSVSVTYTDRETSDILEDYDLGLYSETGKYAGTFLELPLSYFGFTKKPGTNYVIGTLAGGVRKYKGYELAFRKHRTDNWQMLASFTHNDAEGNTNSDSNADYQGDWSVLDPRAPNQYGKQPGNIANQFKIAASYFFDNGIEIGAVYNWNSGLRYSETFSASGRHLPVLIDKEDAYNYGGLVDTWIKDGAVGSHVTPSYGVLDLRVKYSMDIDIYKAEFFLDVFNALDNQAVIREQDLLKGDGAKNFGEAMNWVEPRRLYLGMKVSF</sequence>
<evidence type="ECO:0000256" key="3">
    <source>
        <dbReference type="ARBA" id="ARBA00022452"/>
    </source>
</evidence>
<keyword evidence="4 7" id="KW-0812">Transmembrane</keyword>
<feature type="domain" description="TonB-dependent transporter Oar-like beta-barrel" evidence="10">
    <location>
        <begin position="248"/>
        <end position="312"/>
    </location>
</feature>
<dbReference type="Pfam" id="PF13620">
    <property type="entry name" value="CarboxypepD_reg"/>
    <property type="match status" value="1"/>
</dbReference>
<keyword evidence="12" id="KW-1185">Reference proteome</keyword>
<feature type="region of interest" description="Disordered" evidence="8">
    <location>
        <begin position="165"/>
        <end position="194"/>
    </location>
</feature>
<dbReference type="PROSITE" id="PS52016">
    <property type="entry name" value="TONB_DEPENDENT_REC_3"/>
    <property type="match status" value="1"/>
</dbReference>
<keyword evidence="5 7" id="KW-0472">Membrane</keyword>
<dbReference type="PROSITE" id="PS00018">
    <property type="entry name" value="EF_HAND_1"/>
    <property type="match status" value="1"/>
</dbReference>
<dbReference type="Proteomes" id="UP000606935">
    <property type="component" value="Unassembled WGS sequence"/>
</dbReference>
<organism evidence="11 12">
    <name type="scientific">Bowmanella pacifica</name>
    <dbReference type="NCBI Taxonomy" id="502051"/>
    <lineage>
        <taxon>Bacteria</taxon>
        <taxon>Pseudomonadati</taxon>
        <taxon>Pseudomonadota</taxon>
        <taxon>Gammaproteobacteria</taxon>
        <taxon>Alteromonadales</taxon>
        <taxon>Alteromonadaceae</taxon>
        <taxon>Bowmanella</taxon>
    </lineage>
</organism>
<dbReference type="SUPFAM" id="SSF56935">
    <property type="entry name" value="Porins"/>
    <property type="match status" value="1"/>
</dbReference>
<dbReference type="Gene3D" id="2.170.130.10">
    <property type="entry name" value="TonB-dependent receptor, plug domain"/>
    <property type="match status" value="1"/>
</dbReference>
<reference evidence="11" key="1">
    <citation type="journal article" date="2014" name="Int. J. Syst. Evol. Microbiol.">
        <title>Complete genome sequence of Corynebacterium casei LMG S-19264T (=DSM 44701T), isolated from a smear-ripened cheese.</title>
        <authorList>
            <consortium name="US DOE Joint Genome Institute (JGI-PGF)"/>
            <person name="Walter F."/>
            <person name="Albersmeier A."/>
            <person name="Kalinowski J."/>
            <person name="Ruckert C."/>
        </authorList>
    </citation>
    <scope>NUCLEOTIDE SEQUENCE</scope>
    <source>
        <strain evidence="11">CGMCC 1.7086</strain>
    </source>
</reference>
<comment type="similarity">
    <text evidence="7">Belongs to the TonB-dependent receptor family.</text>
</comment>
<keyword evidence="2 7" id="KW-0813">Transport</keyword>
<dbReference type="InterPro" id="IPR039426">
    <property type="entry name" value="TonB-dep_rcpt-like"/>
</dbReference>
<dbReference type="Gene3D" id="2.60.40.1120">
    <property type="entry name" value="Carboxypeptidase-like, regulatory domain"/>
    <property type="match status" value="1"/>
</dbReference>
<gene>
    <name evidence="11" type="ORF">GCM10010982_04370</name>
</gene>
<evidence type="ECO:0000256" key="9">
    <source>
        <dbReference type="SAM" id="SignalP"/>
    </source>
</evidence>
<accession>A0A918DHL6</accession>
<protein>
    <submittedName>
        <fullName evidence="11">Membrane protein</fullName>
    </submittedName>
</protein>
<evidence type="ECO:0000256" key="4">
    <source>
        <dbReference type="ARBA" id="ARBA00022692"/>
    </source>
</evidence>
<dbReference type="GO" id="GO:0009279">
    <property type="term" value="C:cell outer membrane"/>
    <property type="evidence" value="ECO:0007669"/>
    <property type="project" value="UniProtKB-SubCell"/>
</dbReference>
<evidence type="ECO:0000256" key="8">
    <source>
        <dbReference type="SAM" id="MobiDB-lite"/>
    </source>
</evidence>
<evidence type="ECO:0000256" key="5">
    <source>
        <dbReference type="ARBA" id="ARBA00023136"/>
    </source>
</evidence>
<keyword evidence="6 7" id="KW-0998">Cell outer membrane</keyword>
<evidence type="ECO:0000256" key="2">
    <source>
        <dbReference type="ARBA" id="ARBA00022448"/>
    </source>
</evidence>
<name>A0A918DHL6_9ALTE</name>